<dbReference type="PANTHER" id="PTHR43709:SF2">
    <property type="entry name" value="DUF453 DOMAIN PROTEIN (AFU_ORTHOLOGUE AFUA_6G00360)"/>
    <property type="match status" value="1"/>
</dbReference>
<accession>A0A1L9RN96</accession>
<dbReference type="GeneID" id="63746391"/>
<dbReference type="SUPFAM" id="SSF54506">
    <property type="entry name" value="Diaminopimelate epimerase-like"/>
    <property type="match status" value="2"/>
</dbReference>
<evidence type="ECO:0000256" key="1">
    <source>
        <dbReference type="ARBA" id="ARBA00007673"/>
    </source>
</evidence>
<reference evidence="4" key="1">
    <citation type="journal article" date="2017" name="Genome Biol.">
        <title>Comparative genomics reveals high biological diversity and specific adaptations in the industrially and medically important fungal genus Aspergillus.</title>
        <authorList>
            <person name="de Vries R.P."/>
            <person name="Riley R."/>
            <person name="Wiebenga A."/>
            <person name="Aguilar-Osorio G."/>
            <person name="Amillis S."/>
            <person name="Uchima C.A."/>
            <person name="Anderluh G."/>
            <person name="Asadollahi M."/>
            <person name="Askin M."/>
            <person name="Barry K."/>
            <person name="Battaglia E."/>
            <person name="Bayram O."/>
            <person name="Benocci T."/>
            <person name="Braus-Stromeyer S.A."/>
            <person name="Caldana C."/>
            <person name="Canovas D."/>
            <person name="Cerqueira G.C."/>
            <person name="Chen F."/>
            <person name="Chen W."/>
            <person name="Choi C."/>
            <person name="Clum A."/>
            <person name="Dos Santos R.A."/>
            <person name="Damasio A.R."/>
            <person name="Diallinas G."/>
            <person name="Emri T."/>
            <person name="Fekete E."/>
            <person name="Flipphi M."/>
            <person name="Freyberg S."/>
            <person name="Gallo A."/>
            <person name="Gournas C."/>
            <person name="Habgood R."/>
            <person name="Hainaut M."/>
            <person name="Harispe M.L."/>
            <person name="Henrissat B."/>
            <person name="Hilden K.S."/>
            <person name="Hope R."/>
            <person name="Hossain A."/>
            <person name="Karabika E."/>
            <person name="Karaffa L."/>
            <person name="Karanyi Z."/>
            <person name="Krasevec N."/>
            <person name="Kuo A."/>
            <person name="Kusch H."/>
            <person name="LaButti K."/>
            <person name="Lagendijk E.L."/>
            <person name="Lapidus A."/>
            <person name="Levasseur A."/>
            <person name="Lindquist E."/>
            <person name="Lipzen A."/>
            <person name="Logrieco A.F."/>
            <person name="MacCabe A."/>
            <person name="Maekelae M.R."/>
            <person name="Malavazi I."/>
            <person name="Melin P."/>
            <person name="Meyer V."/>
            <person name="Mielnichuk N."/>
            <person name="Miskei M."/>
            <person name="Molnar A.P."/>
            <person name="Mule G."/>
            <person name="Ngan C.Y."/>
            <person name="Orejas M."/>
            <person name="Orosz E."/>
            <person name="Ouedraogo J.P."/>
            <person name="Overkamp K.M."/>
            <person name="Park H.-S."/>
            <person name="Perrone G."/>
            <person name="Piumi F."/>
            <person name="Punt P.J."/>
            <person name="Ram A.F."/>
            <person name="Ramon A."/>
            <person name="Rauscher S."/>
            <person name="Record E."/>
            <person name="Riano-Pachon D.M."/>
            <person name="Robert V."/>
            <person name="Roehrig J."/>
            <person name="Ruller R."/>
            <person name="Salamov A."/>
            <person name="Salih N.S."/>
            <person name="Samson R.A."/>
            <person name="Sandor E."/>
            <person name="Sanguinetti M."/>
            <person name="Schuetze T."/>
            <person name="Sepcic K."/>
            <person name="Shelest E."/>
            <person name="Sherlock G."/>
            <person name="Sophianopoulou V."/>
            <person name="Squina F.M."/>
            <person name="Sun H."/>
            <person name="Susca A."/>
            <person name="Todd R.B."/>
            <person name="Tsang A."/>
            <person name="Unkles S.E."/>
            <person name="van de Wiele N."/>
            <person name="van Rossen-Uffink D."/>
            <person name="Oliveira J.V."/>
            <person name="Vesth T.C."/>
            <person name="Visser J."/>
            <person name="Yu J.-H."/>
            <person name="Zhou M."/>
            <person name="Andersen M.R."/>
            <person name="Archer D.B."/>
            <person name="Baker S.E."/>
            <person name="Benoit I."/>
            <person name="Brakhage A.A."/>
            <person name="Braus G.H."/>
            <person name="Fischer R."/>
            <person name="Frisvad J.C."/>
            <person name="Goldman G.H."/>
            <person name="Houbraken J."/>
            <person name="Oakley B."/>
            <person name="Pocsi I."/>
            <person name="Scazzocchio C."/>
            <person name="Seiboth B."/>
            <person name="vanKuyk P.A."/>
            <person name="Wortman J."/>
            <person name="Dyer P.S."/>
            <person name="Grigoriev I.V."/>
        </authorList>
    </citation>
    <scope>NUCLEOTIDE SEQUENCE [LARGE SCALE GENOMIC DNA]</scope>
    <source>
        <strain evidence="4">DTO 134E9</strain>
    </source>
</reference>
<dbReference type="OrthoDB" id="10267539at2759"/>
<proteinExistence type="inferred from homology"/>
<dbReference type="EMBL" id="KV878211">
    <property type="protein sequence ID" value="OJJ36415.1"/>
    <property type="molecule type" value="Genomic_DNA"/>
</dbReference>
<evidence type="ECO:0000313" key="4">
    <source>
        <dbReference type="Proteomes" id="UP000184383"/>
    </source>
</evidence>
<evidence type="ECO:0000256" key="2">
    <source>
        <dbReference type="ARBA" id="ARBA00023235"/>
    </source>
</evidence>
<evidence type="ECO:0000313" key="3">
    <source>
        <dbReference type="EMBL" id="OJJ36415.1"/>
    </source>
</evidence>
<protein>
    <recommendedName>
        <fullName evidence="5">PrpF protein</fullName>
    </recommendedName>
</protein>
<comment type="similarity">
    <text evidence="1">Belongs to the PrpF family.</text>
</comment>
<dbReference type="AlphaFoldDB" id="A0A1L9RN96"/>
<dbReference type="InterPro" id="IPR007400">
    <property type="entry name" value="PrpF-like"/>
</dbReference>
<dbReference type="Pfam" id="PF04303">
    <property type="entry name" value="PrpF"/>
    <property type="match status" value="1"/>
</dbReference>
<dbReference type="Proteomes" id="UP000184383">
    <property type="component" value="Unassembled WGS sequence"/>
</dbReference>
<keyword evidence="4" id="KW-1185">Reference proteome</keyword>
<name>A0A1L9RN96_ASPWE</name>
<dbReference type="Gene3D" id="3.10.310.10">
    <property type="entry name" value="Diaminopimelate Epimerase, Chain A, domain 1"/>
    <property type="match status" value="2"/>
</dbReference>
<dbReference type="VEuPathDB" id="FungiDB:ASPWEDRAFT_169938"/>
<dbReference type="PANTHER" id="PTHR43709">
    <property type="entry name" value="ACONITATE ISOMERASE-RELATED"/>
    <property type="match status" value="1"/>
</dbReference>
<dbReference type="STRING" id="1073089.A0A1L9RN96"/>
<dbReference type="RefSeq" id="XP_040690091.1">
    <property type="nucleotide sequence ID" value="XM_040830543.1"/>
</dbReference>
<evidence type="ECO:0008006" key="5">
    <source>
        <dbReference type="Google" id="ProtNLM"/>
    </source>
</evidence>
<organism evidence="3 4">
    <name type="scientific">Aspergillus wentii DTO 134E9</name>
    <dbReference type="NCBI Taxonomy" id="1073089"/>
    <lineage>
        <taxon>Eukaryota</taxon>
        <taxon>Fungi</taxon>
        <taxon>Dikarya</taxon>
        <taxon>Ascomycota</taxon>
        <taxon>Pezizomycotina</taxon>
        <taxon>Eurotiomycetes</taxon>
        <taxon>Eurotiomycetidae</taxon>
        <taxon>Eurotiales</taxon>
        <taxon>Aspergillaceae</taxon>
        <taxon>Aspergillus</taxon>
        <taxon>Aspergillus subgen. Cremei</taxon>
    </lineage>
</organism>
<keyword evidence="2" id="KW-0413">Isomerase</keyword>
<dbReference type="GO" id="GO:0016853">
    <property type="term" value="F:isomerase activity"/>
    <property type="evidence" value="ECO:0007669"/>
    <property type="project" value="UniProtKB-KW"/>
</dbReference>
<gene>
    <name evidence="3" type="ORF">ASPWEDRAFT_169938</name>
</gene>
<sequence length="418" mass="44514">MTKVSSSIFADVPTVLLQPKELSRNVSRHTLPAVWMRSGTSKGLFLHRKDLPQSPSSWNQILLSAMGSVQGSTNQIDGMGGGTSTTSKVAVVARSTRPGVDVEYTFVQVAPDQAKVDMTGNCGNMLAGVGPFALDEGIVEAVPGDSEMDIRIFNTNTEQTIIETVQLTPDGRFREDGDYSLPGVQGTSSPIKTAFLNPAGSMTGRLFPTGATQETLTVQSRYTGSFAVRASLIDAANPFVLVDASSLPSVLQKLWPDKGNNVFLSTIEDIRRQGAVQMGLAKDLDAAGLVRGTPKIALLTSAGDDDADISLLSFSMGKPHPSLQLTGAVCIGAAMSIHGTIAWDLANDRQKDGTPRHGMAVEGHQIAAPIPWRIRHPAGVITAETVLGMGKNGTVHVDRVAVYRTARRLFEGNVFYRA</sequence>